<proteinExistence type="predicted"/>
<dbReference type="InterPro" id="IPR008271">
    <property type="entry name" value="Ser/Thr_kinase_AS"/>
</dbReference>
<evidence type="ECO:0000259" key="3">
    <source>
        <dbReference type="PROSITE" id="PS50011"/>
    </source>
</evidence>
<dbReference type="SUPFAM" id="SSF56112">
    <property type="entry name" value="Protein kinase-like (PK-like)"/>
    <property type="match status" value="1"/>
</dbReference>
<dbReference type="GO" id="GO:0005524">
    <property type="term" value="F:ATP binding"/>
    <property type="evidence" value="ECO:0007669"/>
    <property type="project" value="UniProtKB-KW"/>
</dbReference>
<keyword evidence="1" id="KW-0547">Nucleotide-binding</keyword>
<organism evidence="4">
    <name type="scientific">Calcidiscus leptoporus</name>
    <dbReference type="NCBI Taxonomy" id="127549"/>
    <lineage>
        <taxon>Eukaryota</taxon>
        <taxon>Haptista</taxon>
        <taxon>Haptophyta</taxon>
        <taxon>Prymnesiophyceae</taxon>
        <taxon>Coccolithales</taxon>
        <taxon>Calcidiscaceae</taxon>
        <taxon>Calcidiscus</taxon>
    </lineage>
</organism>
<dbReference type="PANTHER" id="PTHR27001">
    <property type="entry name" value="OS01G0253100 PROTEIN"/>
    <property type="match status" value="1"/>
</dbReference>
<protein>
    <recommendedName>
        <fullName evidence="3">Protein kinase domain-containing protein</fullName>
    </recommendedName>
</protein>
<gene>
    <name evidence="4" type="ORF">CLEP1334_LOCUS9828</name>
</gene>
<reference evidence="4" key="1">
    <citation type="submission" date="2021-01" db="EMBL/GenBank/DDBJ databases">
        <authorList>
            <person name="Corre E."/>
            <person name="Pelletier E."/>
            <person name="Niang G."/>
            <person name="Scheremetjew M."/>
            <person name="Finn R."/>
            <person name="Kale V."/>
            <person name="Holt S."/>
            <person name="Cochrane G."/>
            <person name="Meng A."/>
            <person name="Brown T."/>
            <person name="Cohen L."/>
        </authorList>
    </citation>
    <scope>NUCLEOTIDE SEQUENCE</scope>
    <source>
        <strain evidence="4">RCC1130</strain>
    </source>
</reference>
<feature type="domain" description="Protein kinase" evidence="3">
    <location>
        <begin position="1"/>
        <end position="239"/>
    </location>
</feature>
<evidence type="ECO:0000313" key="4">
    <source>
        <dbReference type="EMBL" id="CAD8534548.1"/>
    </source>
</evidence>
<evidence type="ECO:0000256" key="2">
    <source>
        <dbReference type="ARBA" id="ARBA00022840"/>
    </source>
</evidence>
<dbReference type="SMART" id="SM00220">
    <property type="entry name" value="S_TKc"/>
    <property type="match status" value="1"/>
</dbReference>
<dbReference type="Gene3D" id="1.10.510.10">
    <property type="entry name" value="Transferase(Phosphotransferase) domain 1"/>
    <property type="match status" value="1"/>
</dbReference>
<dbReference type="AlphaFoldDB" id="A0A7S0IY03"/>
<dbReference type="InterPro" id="IPR011009">
    <property type="entry name" value="Kinase-like_dom_sf"/>
</dbReference>
<dbReference type="PROSITE" id="PS50011">
    <property type="entry name" value="PROTEIN_KINASE_DOM"/>
    <property type="match status" value="1"/>
</dbReference>
<sequence length="391" mass="42481">MQQCSHPHLLPLLGHYLEADSPCLVFPLMRGGSFADRLWPSEADPQRLRRLGLSESLRPLQWRERLRVLRQAVEALLYLHTPVAGGKGAVVHRDFKPENILLDAELNAYLADTGFAKMDFGSKASKQKSASNALYLTKGYLDPSISEGGSYSATTDGWAAGITMLVVLTGRSPLSIINKCEEAFDVDFDEIEAAGLADGAAGWPPRVATAIKNLVRCAPSRKSLCHPSGRKRLALTDALATLTSLTGEGGGACSGALGALEGAAPSAVPAAGYTPTPLSMQVRATRKGGEGQKSIKDNMLLAFRNLMPRLATVYAARSAEAPEGFEERINFWHRECGMRSELKAQLHSLRIWANAARHHDAERWRRDGPRDETEASQLVSAMRTAIEALER</sequence>
<dbReference type="GO" id="GO:0004672">
    <property type="term" value="F:protein kinase activity"/>
    <property type="evidence" value="ECO:0007669"/>
    <property type="project" value="InterPro"/>
</dbReference>
<evidence type="ECO:0000256" key="1">
    <source>
        <dbReference type="ARBA" id="ARBA00022741"/>
    </source>
</evidence>
<accession>A0A7S0IY03</accession>
<dbReference type="PROSITE" id="PS00108">
    <property type="entry name" value="PROTEIN_KINASE_ST"/>
    <property type="match status" value="1"/>
</dbReference>
<keyword evidence="2" id="KW-0067">ATP-binding</keyword>
<dbReference type="EMBL" id="HBER01019458">
    <property type="protein sequence ID" value="CAD8534548.1"/>
    <property type="molecule type" value="Transcribed_RNA"/>
</dbReference>
<dbReference type="InterPro" id="IPR000719">
    <property type="entry name" value="Prot_kinase_dom"/>
</dbReference>
<dbReference type="PANTHER" id="PTHR27001:SF931">
    <property type="entry name" value="OS11G0664100 PROTEIN"/>
    <property type="match status" value="1"/>
</dbReference>
<dbReference type="GO" id="GO:0005886">
    <property type="term" value="C:plasma membrane"/>
    <property type="evidence" value="ECO:0007669"/>
    <property type="project" value="TreeGrafter"/>
</dbReference>
<name>A0A7S0IY03_9EUKA</name>
<dbReference type="Pfam" id="PF00069">
    <property type="entry name" value="Pkinase"/>
    <property type="match status" value="1"/>
</dbReference>